<dbReference type="Pfam" id="PF00067">
    <property type="entry name" value="p450"/>
    <property type="match status" value="1"/>
</dbReference>
<dbReference type="GO" id="GO:0005506">
    <property type="term" value="F:iron ion binding"/>
    <property type="evidence" value="ECO:0007669"/>
    <property type="project" value="InterPro"/>
</dbReference>
<keyword evidence="3" id="KW-0408">Iron</keyword>
<organism evidence="4 5">
    <name type="scientific">Rhamnella rubrinervis</name>
    <dbReference type="NCBI Taxonomy" id="2594499"/>
    <lineage>
        <taxon>Eukaryota</taxon>
        <taxon>Viridiplantae</taxon>
        <taxon>Streptophyta</taxon>
        <taxon>Embryophyta</taxon>
        <taxon>Tracheophyta</taxon>
        <taxon>Spermatophyta</taxon>
        <taxon>Magnoliopsida</taxon>
        <taxon>eudicotyledons</taxon>
        <taxon>Gunneridae</taxon>
        <taxon>Pentapetalae</taxon>
        <taxon>rosids</taxon>
        <taxon>fabids</taxon>
        <taxon>Rosales</taxon>
        <taxon>Rhamnaceae</taxon>
        <taxon>rhamnoid group</taxon>
        <taxon>Rhamneae</taxon>
        <taxon>Rhamnella</taxon>
    </lineage>
</organism>
<evidence type="ECO:0000256" key="1">
    <source>
        <dbReference type="ARBA" id="ARBA00010617"/>
    </source>
</evidence>
<dbReference type="PRINTS" id="PR00463">
    <property type="entry name" value="EP450I"/>
</dbReference>
<dbReference type="GO" id="GO:0016705">
    <property type="term" value="F:oxidoreductase activity, acting on paired donors, with incorporation or reduction of molecular oxygen"/>
    <property type="evidence" value="ECO:0007669"/>
    <property type="project" value="InterPro"/>
</dbReference>
<dbReference type="Gene3D" id="1.10.630.10">
    <property type="entry name" value="Cytochrome P450"/>
    <property type="match status" value="1"/>
</dbReference>
<dbReference type="EMBL" id="VOIH02000009">
    <property type="protein sequence ID" value="KAF3438764.1"/>
    <property type="molecule type" value="Genomic_DNA"/>
</dbReference>
<comment type="caution">
    <text evidence="4">The sequence shown here is derived from an EMBL/GenBank/DDBJ whole genome shotgun (WGS) entry which is preliminary data.</text>
</comment>
<keyword evidence="5" id="KW-1185">Reference proteome</keyword>
<protein>
    <recommendedName>
        <fullName evidence="6">Cytochrome P450</fullName>
    </recommendedName>
</protein>
<dbReference type="GO" id="GO:0004497">
    <property type="term" value="F:monooxygenase activity"/>
    <property type="evidence" value="ECO:0007669"/>
    <property type="project" value="InterPro"/>
</dbReference>
<evidence type="ECO:0000313" key="5">
    <source>
        <dbReference type="Proteomes" id="UP000796880"/>
    </source>
</evidence>
<dbReference type="InterPro" id="IPR002401">
    <property type="entry name" value="Cyt_P450_E_grp-I"/>
</dbReference>
<name>A0A8K0E2V7_9ROSA</name>
<dbReference type="AlphaFoldDB" id="A0A8K0E2V7"/>
<accession>A0A8K0E2V7</accession>
<dbReference type="SUPFAM" id="SSF48264">
    <property type="entry name" value="Cytochrome P450"/>
    <property type="match status" value="1"/>
</dbReference>
<dbReference type="OrthoDB" id="1055148at2759"/>
<dbReference type="InterPro" id="IPR001128">
    <property type="entry name" value="Cyt_P450"/>
</dbReference>
<comment type="similarity">
    <text evidence="1">Belongs to the cytochrome P450 family.</text>
</comment>
<dbReference type="GO" id="GO:0020037">
    <property type="term" value="F:heme binding"/>
    <property type="evidence" value="ECO:0007669"/>
    <property type="project" value="InterPro"/>
</dbReference>
<evidence type="ECO:0000256" key="2">
    <source>
        <dbReference type="ARBA" id="ARBA00022723"/>
    </source>
</evidence>
<proteinExistence type="inferred from homology"/>
<dbReference type="Proteomes" id="UP000796880">
    <property type="component" value="Unassembled WGS sequence"/>
</dbReference>
<dbReference type="InterPro" id="IPR036396">
    <property type="entry name" value="Cyt_P450_sf"/>
</dbReference>
<sequence length="168" mass="18970">MTELLTHSNIMKKLQTDAKSIAGNKTHITEDYLEGMHYLKAVLKETHRLHPPVPLLVPRVSRTQVKINGYEIQAGSQVYINAWAIGRDPSSWERPDEFYQERFLNSDVDYKGHNFELVPFGSWFDWKLPGGARGEDLDVTESPGLTIHKKLPLLAVPTMYRAAPGGVA</sequence>
<evidence type="ECO:0000313" key="4">
    <source>
        <dbReference type="EMBL" id="KAF3438764.1"/>
    </source>
</evidence>
<evidence type="ECO:0008006" key="6">
    <source>
        <dbReference type="Google" id="ProtNLM"/>
    </source>
</evidence>
<dbReference type="PANTHER" id="PTHR47955">
    <property type="entry name" value="CYTOCHROME P450 FAMILY 71 PROTEIN"/>
    <property type="match status" value="1"/>
</dbReference>
<gene>
    <name evidence="4" type="ORF">FNV43_RR21528</name>
</gene>
<evidence type="ECO:0000256" key="3">
    <source>
        <dbReference type="ARBA" id="ARBA00023004"/>
    </source>
</evidence>
<dbReference type="PANTHER" id="PTHR47955:SF15">
    <property type="entry name" value="CYTOCHROME P450 71A2-LIKE"/>
    <property type="match status" value="1"/>
</dbReference>
<keyword evidence="2" id="KW-0479">Metal-binding</keyword>
<reference evidence="4" key="1">
    <citation type="submission" date="2020-03" db="EMBL/GenBank/DDBJ databases">
        <title>A high-quality chromosome-level genome assembly of a woody plant with both climbing and erect habits, Rhamnella rubrinervis.</title>
        <authorList>
            <person name="Lu Z."/>
            <person name="Yang Y."/>
            <person name="Zhu X."/>
            <person name="Sun Y."/>
        </authorList>
    </citation>
    <scope>NUCLEOTIDE SEQUENCE</scope>
    <source>
        <strain evidence="4">BYM</strain>
        <tissue evidence="4">Leaf</tissue>
    </source>
</reference>